<feature type="region of interest" description="Disordered" evidence="1">
    <location>
        <begin position="34"/>
        <end position="164"/>
    </location>
</feature>
<proteinExistence type="predicted"/>
<dbReference type="Proteomes" id="UP000501690">
    <property type="component" value="Linkage Group LG2"/>
</dbReference>
<sequence length="261" mass="29158">MGLRNSKQNAAKGEAVPAKVIPKVVAKFEELTKRRNAESTPSKKELLKHDDEVDANSRSSPENESGRKVSSSQKIQKPKEEMVAQVPAAEKLSRVAPVPNSEGKIMEKNHPNKDYTEQVNRDMMVVAELKSEEEKSAKLERETRKEKDEDDDSDDEDGVLCPGSPSFRIYCAEESEKIKESECNCPPIAKYRKTRSVDTVQTVASKNSNNVFRKSETTPKRKGNKKKFGGVKSLLKVRSCYHPRCMCSSGDDTSFVTAKTT</sequence>
<organism evidence="2 3">
    <name type="scientific">Vigna unguiculata</name>
    <name type="common">Cowpea</name>
    <dbReference type="NCBI Taxonomy" id="3917"/>
    <lineage>
        <taxon>Eukaryota</taxon>
        <taxon>Viridiplantae</taxon>
        <taxon>Streptophyta</taxon>
        <taxon>Embryophyta</taxon>
        <taxon>Tracheophyta</taxon>
        <taxon>Spermatophyta</taxon>
        <taxon>Magnoliopsida</taxon>
        <taxon>eudicotyledons</taxon>
        <taxon>Gunneridae</taxon>
        <taxon>Pentapetalae</taxon>
        <taxon>rosids</taxon>
        <taxon>fabids</taxon>
        <taxon>Fabales</taxon>
        <taxon>Fabaceae</taxon>
        <taxon>Papilionoideae</taxon>
        <taxon>50 kb inversion clade</taxon>
        <taxon>NPAAA clade</taxon>
        <taxon>indigoferoid/millettioid clade</taxon>
        <taxon>Phaseoleae</taxon>
        <taxon>Vigna</taxon>
    </lineage>
</organism>
<evidence type="ECO:0000256" key="1">
    <source>
        <dbReference type="SAM" id="MobiDB-lite"/>
    </source>
</evidence>
<gene>
    <name evidence="2" type="ORF">DEO72_LG2g5339</name>
</gene>
<keyword evidence="3" id="KW-1185">Reference proteome</keyword>
<reference evidence="2 3" key="1">
    <citation type="submission" date="2019-04" db="EMBL/GenBank/DDBJ databases">
        <title>An improved genome assembly and genetic linkage map for asparagus bean, Vigna unguiculata ssp. sesquipedialis.</title>
        <authorList>
            <person name="Xia Q."/>
            <person name="Zhang R."/>
            <person name="Dong Y."/>
        </authorList>
    </citation>
    <scope>NUCLEOTIDE SEQUENCE [LARGE SCALE GENOMIC DNA]</scope>
    <source>
        <tissue evidence="2">Leaf</tissue>
    </source>
</reference>
<evidence type="ECO:0000313" key="3">
    <source>
        <dbReference type="Proteomes" id="UP000501690"/>
    </source>
</evidence>
<feature type="compositionally biased region" description="Basic and acidic residues" evidence="1">
    <location>
        <begin position="129"/>
        <end position="147"/>
    </location>
</feature>
<feature type="compositionally biased region" description="Polar residues" evidence="1">
    <location>
        <begin position="56"/>
        <end position="75"/>
    </location>
</feature>
<dbReference type="EMBL" id="CP039346">
    <property type="protein sequence ID" value="QCD84981.1"/>
    <property type="molecule type" value="Genomic_DNA"/>
</dbReference>
<accession>A0A4D6L8X5</accession>
<feature type="compositionally biased region" description="Basic and acidic residues" evidence="1">
    <location>
        <begin position="34"/>
        <end position="51"/>
    </location>
</feature>
<feature type="compositionally biased region" description="Acidic residues" evidence="1">
    <location>
        <begin position="148"/>
        <end position="158"/>
    </location>
</feature>
<evidence type="ECO:0000313" key="2">
    <source>
        <dbReference type="EMBL" id="QCD84981.1"/>
    </source>
</evidence>
<dbReference type="AlphaFoldDB" id="A0A4D6L8X5"/>
<protein>
    <submittedName>
        <fullName evidence="2">Uncharacterized protein</fullName>
    </submittedName>
</protein>
<name>A0A4D6L8X5_VIGUN</name>
<feature type="compositionally biased region" description="Basic and acidic residues" evidence="1">
    <location>
        <begin position="104"/>
        <end position="120"/>
    </location>
</feature>